<proteinExistence type="predicted"/>
<feature type="compositionally biased region" description="Basic and acidic residues" evidence="1">
    <location>
        <begin position="1"/>
        <end position="17"/>
    </location>
</feature>
<evidence type="ECO:0000313" key="2">
    <source>
        <dbReference type="EMBL" id="CAK7892048.1"/>
    </source>
</evidence>
<name>A0ABP0E9L4_9ASCO</name>
<keyword evidence="3" id="KW-1185">Reference proteome</keyword>
<evidence type="ECO:0000256" key="1">
    <source>
        <dbReference type="SAM" id="MobiDB-lite"/>
    </source>
</evidence>
<dbReference type="EMBL" id="OZ004253">
    <property type="protein sequence ID" value="CAK7892048.1"/>
    <property type="molecule type" value="Genomic_DNA"/>
</dbReference>
<feature type="compositionally biased region" description="Low complexity" evidence="1">
    <location>
        <begin position="20"/>
        <end position="38"/>
    </location>
</feature>
<dbReference type="Proteomes" id="UP001497600">
    <property type="component" value="Chromosome A"/>
</dbReference>
<reference evidence="2 3" key="1">
    <citation type="submission" date="2024-01" db="EMBL/GenBank/DDBJ databases">
        <authorList>
            <consortium name="Genoscope - CEA"/>
            <person name="William W."/>
        </authorList>
    </citation>
    <scope>NUCLEOTIDE SEQUENCE [LARGE SCALE GENOMIC DNA]</scope>
    <source>
        <strain evidence="2 3">29B2s-10</strain>
    </source>
</reference>
<accession>A0ABP0E9L4</accession>
<organism evidence="2 3">
    <name type="scientific">[Candida] anglica</name>
    <dbReference type="NCBI Taxonomy" id="148631"/>
    <lineage>
        <taxon>Eukaryota</taxon>
        <taxon>Fungi</taxon>
        <taxon>Dikarya</taxon>
        <taxon>Ascomycota</taxon>
        <taxon>Saccharomycotina</taxon>
        <taxon>Pichiomycetes</taxon>
        <taxon>Debaryomycetaceae</taxon>
        <taxon>Kurtzmaniella</taxon>
    </lineage>
</organism>
<sequence>MKRSLSDDENEHQHQDQAHSLPPSSQSFTSSGSQLQLSNTQEQYLKKIRPNESEGPSEFERELLDMSQAPVSKSEEDQGWENLRNFFNSKQLLNRTNFDNGFKPRFFTTNGLAPLTIIYGSWHSYQWRRIKYTE</sequence>
<evidence type="ECO:0000313" key="3">
    <source>
        <dbReference type="Proteomes" id="UP001497600"/>
    </source>
</evidence>
<gene>
    <name evidence="2" type="ORF">CAAN4_A01222</name>
</gene>
<protein>
    <submittedName>
        <fullName evidence="2">Uncharacterized protein</fullName>
    </submittedName>
</protein>
<feature type="region of interest" description="Disordered" evidence="1">
    <location>
        <begin position="1"/>
        <end position="77"/>
    </location>
</feature>